<dbReference type="RefSeq" id="WP_143019035.1">
    <property type="nucleotide sequence ID" value="NZ_FNHD01000012.1"/>
</dbReference>
<evidence type="ECO:0000259" key="2">
    <source>
        <dbReference type="Pfam" id="PF18962"/>
    </source>
</evidence>
<dbReference type="Pfam" id="PF18962">
    <property type="entry name" value="Por_Secre_tail"/>
    <property type="match status" value="1"/>
</dbReference>
<protein>
    <submittedName>
        <fullName evidence="3">Por secretion system C-terminal sorting domain-containing protein</fullName>
    </submittedName>
</protein>
<sequence length="57" mass="6160">MTVDGKVKSLEIYNMAGQKVKNSVDNTVATDGLSKGLYIIKTNNEKGETQSSKLVVN</sequence>
<dbReference type="EMBL" id="FNHD01000012">
    <property type="protein sequence ID" value="SDM08784.1"/>
    <property type="molecule type" value="Genomic_DNA"/>
</dbReference>
<proteinExistence type="predicted"/>
<name>A0ABY0QY48_9FLAO</name>
<organism evidence="3 4">
    <name type="scientific">Chryseobacterium taihuense</name>
    <dbReference type="NCBI Taxonomy" id="1141221"/>
    <lineage>
        <taxon>Bacteria</taxon>
        <taxon>Pseudomonadati</taxon>
        <taxon>Bacteroidota</taxon>
        <taxon>Flavobacteriia</taxon>
        <taxon>Flavobacteriales</taxon>
        <taxon>Weeksellaceae</taxon>
        <taxon>Chryseobacterium group</taxon>
        <taxon>Chryseobacterium</taxon>
    </lineage>
</organism>
<evidence type="ECO:0000313" key="3">
    <source>
        <dbReference type="EMBL" id="SDM08784.1"/>
    </source>
</evidence>
<reference evidence="3 4" key="1">
    <citation type="submission" date="2016-10" db="EMBL/GenBank/DDBJ databases">
        <authorList>
            <person name="Varghese N."/>
            <person name="Submissions S."/>
        </authorList>
    </citation>
    <scope>NUCLEOTIDE SEQUENCE [LARGE SCALE GENOMIC DNA]</scope>
    <source>
        <strain evidence="3 4">CGMCC 1.10941</strain>
    </source>
</reference>
<comment type="caution">
    <text evidence="3">The sequence shown here is derived from an EMBL/GenBank/DDBJ whole genome shotgun (WGS) entry which is preliminary data.</text>
</comment>
<keyword evidence="1" id="KW-0732">Signal</keyword>
<gene>
    <name evidence="3" type="ORF">SAMN05216273_112121</name>
</gene>
<evidence type="ECO:0000313" key="4">
    <source>
        <dbReference type="Proteomes" id="UP000199242"/>
    </source>
</evidence>
<keyword evidence="4" id="KW-1185">Reference proteome</keyword>
<dbReference type="Proteomes" id="UP000199242">
    <property type="component" value="Unassembled WGS sequence"/>
</dbReference>
<feature type="domain" description="Secretion system C-terminal sorting" evidence="2">
    <location>
        <begin position="8"/>
        <end position="56"/>
    </location>
</feature>
<dbReference type="NCBIfam" id="TIGR04183">
    <property type="entry name" value="Por_Secre_tail"/>
    <property type="match status" value="1"/>
</dbReference>
<evidence type="ECO:0000256" key="1">
    <source>
        <dbReference type="ARBA" id="ARBA00022729"/>
    </source>
</evidence>
<accession>A0ABY0QY48</accession>
<dbReference type="InterPro" id="IPR026444">
    <property type="entry name" value="Secre_tail"/>
</dbReference>